<name>A0ABD2BZS0_VESMC</name>
<dbReference type="PROSITE" id="PS50405">
    <property type="entry name" value="GST_CTER"/>
    <property type="match status" value="3"/>
</dbReference>
<evidence type="ECO:0000259" key="3">
    <source>
        <dbReference type="PROSITE" id="PS50405"/>
    </source>
</evidence>
<feature type="domain" description="GST N-terminal" evidence="2">
    <location>
        <begin position="1"/>
        <end position="84"/>
    </location>
</feature>
<dbReference type="PANTHER" id="PTHR43969">
    <property type="entry name" value="GLUTATHIONE S TRANSFERASE D10, ISOFORM A-RELATED"/>
    <property type="match status" value="1"/>
</dbReference>
<dbReference type="PANTHER" id="PTHR43969:SF9">
    <property type="entry name" value="GLUTATHIONE S TRANSFERASE D10, ISOFORM A-RELATED"/>
    <property type="match status" value="1"/>
</dbReference>
<feature type="domain" description="GST C-terminal" evidence="3">
    <location>
        <begin position="556"/>
        <end position="674"/>
    </location>
</feature>
<dbReference type="GO" id="GO:0003824">
    <property type="term" value="F:catalytic activity"/>
    <property type="evidence" value="ECO:0007669"/>
    <property type="project" value="UniProtKB-ARBA"/>
</dbReference>
<dbReference type="SFLD" id="SFLDG01153">
    <property type="entry name" value="Main.4:_Theta-like"/>
    <property type="match status" value="3"/>
</dbReference>
<dbReference type="InterPro" id="IPR040079">
    <property type="entry name" value="Glutathione_S-Trfase"/>
</dbReference>
<dbReference type="Gene3D" id="3.40.30.10">
    <property type="entry name" value="Glutaredoxin"/>
    <property type="match status" value="3"/>
</dbReference>
<organism evidence="4 5">
    <name type="scientific">Vespula maculifrons</name>
    <name type="common">Eastern yellow jacket</name>
    <name type="synonym">Wasp</name>
    <dbReference type="NCBI Taxonomy" id="7453"/>
    <lineage>
        <taxon>Eukaryota</taxon>
        <taxon>Metazoa</taxon>
        <taxon>Ecdysozoa</taxon>
        <taxon>Arthropoda</taxon>
        <taxon>Hexapoda</taxon>
        <taxon>Insecta</taxon>
        <taxon>Pterygota</taxon>
        <taxon>Neoptera</taxon>
        <taxon>Endopterygota</taxon>
        <taxon>Hymenoptera</taxon>
        <taxon>Apocrita</taxon>
        <taxon>Aculeata</taxon>
        <taxon>Vespoidea</taxon>
        <taxon>Vespidae</taxon>
        <taxon>Vespinae</taxon>
        <taxon>Vespula</taxon>
    </lineage>
</organism>
<sequence>MPIDFYYFPLSPPCRMILLLGKAIGVHFNLISINPMKGEQMKAEFLKINPQHTIPTIDDNNIVLWERQVRVIMQYLVEKYAKDDTLYPKDPKKRGIVDQRLYFDIGTLYENIIKCYSPIFLGITDTIDENILQKVERSCEILNTYLDGNDFVAGENLTIADFSISTSIVFLQNFEFDIGRYDNLTAWYDRCKTAMEKFGFEEIHAAGNKVFNEGYRANLAKSMSLDLYYLPMSAPCRAVLLTAEAIGLSLNLKEIDLFSGEQLKPEYEEINPQRTIPFLVDGDYKLSESRAIMCYLVDQYGKNERLYPQNPVSRALVNQKLYFDIGTLYKNLSSYFYPVVFGDAESYDEEKYEKLKDSFDLLEKFLEDQDYVVGRSLTIADLTLASSVSTAEALGFEVFRYKNVSKWMDRIKSSAPGYRKANGEGLEILKKFVADRTSQELGEPAYDHKDYSNPLRRINVKFNIQRKKMPVDLYQAVGSAPCSAVRLTAAAVGVSLNLKDTNLMVGEHLKPEFLKMNPQHTIPTIDDNGFYLWESRAIMGYLVDQYGKNDSLYPKDAKKRAVVNQRLFFDANVLYQSFADYYYPMIFAGAPKDLTKFEKIEKALEFLDKFLENENYVAGKNMTIADHSITTTISNFELMDYDLSKFTNITKWYKRMKSEIVKYDEIRVESIKAFKALMDTLSKKKH</sequence>
<dbReference type="InterPro" id="IPR036249">
    <property type="entry name" value="Thioredoxin-like_sf"/>
</dbReference>
<evidence type="ECO:0000313" key="5">
    <source>
        <dbReference type="Proteomes" id="UP001607303"/>
    </source>
</evidence>
<keyword evidence="5" id="KW-1185">Reference proteome</keyword>
<gene>
    <name evidence="4" type="ORF">V1477_011603</name>
</gene>
<feature type="domain" description="GST C-terminal" evidence="3">
    <location>
        <begin position="90"/>
        <end position="216"/>
    </location>
</feature>
<dbReference type="InterPro" id="IPR036282">
    <property type="entry name" value="Glutathione-S-Trfase_C_sf"/>
</dbReference>
<dbReference type="Pfam" id="PF13417">
    <property type="entry name" value="GST_N_3"/>
    <property type="match status" value="1"/>
</dbReference>
<proteinExistence type="predicted"/>
<dbReference type="SFLD" id="SFLDS00019">
    <property type="entry name" value="Glutathione_Transferase_(cytos"/>
    <property type="match status" value="3"/>
</dbReference>
<dbReference type="Pfam" id="PF02798">
    <property type="entry name" value="GST_N"/>
    <property type="match status" value="2"/>
</dbReference>
<feature type="domain" description="GST C-terminal" evidence="3">
    <location>
        <begin position="310"/>
        <end position="432"/>
    </location>
</feature>
<dbReference type="Gene3D" id="1.20.1050.10">
    <property type="match status" value="3"/>
</dbReference>
<comment type="caution">
    <text evidence="4">The sequence shown here is derived from an EMBL/GenBank/DDBJ whole genome shotgun (WGS) entry which is preliminary data.</text>
</comment>
<accession>A0ABD2BZS0</accession>
<dbReference type="EMBL" id="JAYRBN010000063">
    <property type="protein sequence ID" value="KAL2738244.1"/>
    <property type="molecule type" value="Genomic_DNA"/>
</dbReference>
<feature type="domain" description="GST N-terminal" evidence="2">
    <location>
        <begin position="223"/>
        <end position="304"/>
    </location>
</feature>
<feature type="domain" description="GST N-terminal" evidence="2">
    <location>
        <begin position="469"/>
        <end position="550"/>
    </location>
</feature>
<dbReference type="InterPro" id="IPR004046">
    <property type="entry name" value="GST_C"/>
</dbReference>
<dbReference type="CDD" id="cd03177">
    <property type="entry name" value="GST_C_Delta_Epsilon"/>
    <property type="match status" value="3"/>
</dbReference>
<dbReference type="InterPro" id="IPR010987">
    <property type="entry name" value="Glutathione-S-Trfase_C-like"/>
</dbReference>
<dbReference type="Pfam" id="PF00043">
    <property type="entry name" value="GST_C"/>
    <property type="match status" value="3"/>
</dbReference>
<dbReference type="FunFam" id="3.40.30.10:FF:000034">
    <property type="entry name" value="glutathione S-transferase 1"/>
    <property type="match status" value="3"/>
</dbReference>
<evidence type="ECO:0000259" key="2">
    <source>
        <dbReference type="PROSITE" id="PS50404"/>
    </source>
</evidence>
<dbReference type="SUPFAM" id="SSF47616">
    <property type="entry name" value="GST C-terminal domain-like"/>
    <property type="match status" value="3"/>
</dbReference>
<dbReference type="InterPro" id="IPR004045">
    <property type="entry name" value="Glutathione_S-Trfase_N"/>
</dbReference>
<dbReference type="Proteomes" id="UP001607303">
    <property type="component" value="Unassembled WGS sequence"/>
</dbReference>
<dbReference type="SFLD" id="SFLDG00358">
    <property type="entry name" value="Main_(cytGST)"/>
    <property type="match status" value="3"/>
</dbReference>
<comment type="subunit">
    <text evidence="1">Homodimer.</text>
</comment>
<evidence type="ECO:0000256" key="1">
    <source>
        <dbReference type="ARBA" id="ARBA00011738"/>
    </source>
</evidence>
<evidence type="ECO:0000313" key="4">
    <source>
        <dbReference type="EMBL" id="KAL2738244.1"/>
    </source>
</evidence>
<dbReference type="SUPFAM" id="SSF52833">
    <property type="entry name" value="Thioredoxin-like"/>
    <property type="match status" value="3"/>
</dbReference>
<protein>
    <submittedName>
        <fullName evidence="4">Glutathione S-transferase 1</fullName>
    </submittedName>
</protein>
<dbReference type="FunFam" id="1.20.1050.10:FF:000007">
    <property type="entry name" value="Glutathione S-transferase 1-1"/>
    <property type="match status" value="3"/>
</dbReference>
<dbReference type="CDD" id="cd03045">
    <property type="entry name" value="GST_N_Delta_Epsilon"/>
    <property type="match status" value="3"/>
</dbReference>
<dbReference type="AlphaFoldDB" id="A0ABD2BZS0"/>
<dbReference type="PROSITE" id="PS50404">
    <property type="entry name" value="GST_NTER"/>
    <property type="match status" value="3"/>
</dbReference>
<reference evidence="4 5" key="1">
    <citation type="journal article" date="2024" name="Ann. Entomol. Soc. Am.">
        <title>Genomic analyses of the southern and eastern yellowjacket wasps (Hymenoptera: Vespidae) reveal evolutionary signatures of social life.</title>
        <authorList>
            <person name="Catto M.A."/>
            <person name="Caine P.B."/>
            <person name="Orr S.E."/>
            <person name="Hunt B.G."/>
            <person name="Goodisman M.A.D."/>
        </authorList>
    </citation>
    <scope>NUCLEOTIDE SEQUENCE [LARGE SCALE GENOMIC DNA]</scope>
    <source>
        <strain evidence="4">232</strain>
        <tissue evidence="4">Head and thorax</tissue>
    </source>
</reference>